<accession>A0A2K3PBV7</accession>
<dbReference type="InterPro" id="IPR002182">
    <property type="entry name" value="NB-ARC"/>
</dbReference>
<keyword evidence="5" id="KW-0067">ATP-binding</keyword>
<evidence type="ECO:0000313" key="10">
    <source>
        <dbReference type="EMBL" id="PNY12771.1"/>
    </source>
</evidence>
<dbReference type="InterPro" id="IPR041118">
    <property type="entry name" value="Rx_N"/>
</dbReference>
<dbReference type="GO" id="GO:0005524">
    <property type="term" value="F:ATP binding"/>
    <property type="evidence" value="ECO:0007669"/>
    <property type="project" value="UniProtKB-KW"/>
</dbReference>
<dbReference type="SUPFAM" id="SSF52540">
    <property type="entry name" value="P-loop containing nucleoside triphosphate hydrolases"/>
    <property type="match status" value="1"/>
</dbReference>
<dbReference type="InterPro" id="IPR038005">
    <property type="entry name" value="RX-like_CC"/>
</dbReference>
<evidence type="ECO:0000259" key="8">
    <source>
        <dbReference type="Pfam" id="PF23559"/>
    </source>
</evidence>
<dbReference type="InterPro" id="IPR056789">
    <property type="entry name" value="LRR_R13L1-DRL21"/>
</dbReference>
<name>A0A2K3PBV7_TRIPR</name>
<evidence type="ECO:0000256" key="5">
    <source>
        <dbReference type="ARBA" id="ARBA00022840"/>
    </source>
</evidence>
<gene>
    <name evidence="10" type="ORF">L195_g009408</name>
</gene>
<dbReference type="SUPFAM" id="SSF52047">
    <property type="entry name" value="RNI-like"/>
    <property type="match status" value="1"/>
</dbReference>
<dbReference type="SUPFAM" id="SSF52058">
    <property type="entry name" value="L domain-like"/>
    <property type="match status" value="1"/>
</dbReference>
<evidence type="ECO:0000313" key="11">
    <source>
        <dbReference type="Proteomes" id="UP000236291"/>
    </source>
</evidence>
<evidence type="ECO:0000259" key="9">
    <source>
        <dbReference type="Pfam" id="PF25019"/>
    </source>
</evidence>
<keyword evidence="2" id="KW-0677">Repeat</keyword>
<dbReference type="GO" id="GO:0043531">
    <property type="term" value="F:ADP binding"/>
    <property type="evidence" value="ECO:0007669"/>
    <property type="project" value="InterPro"/>
</dbReference>
<dbReference type="Gene3D" id="1.10.10.10">
    <property type="entry name" value="Winged helix-like DNA-binding domain superfamily/Winged helix DNA-binding domain"/>
    <property type="match status" value="1"/>
</dbReference>
<dbReference type="InterPro" id="IPR042197">
    <property type="entry name" value="Apaf_helical"/>
</dbReference>
<feature type="domain" description="Disease resistance N-terminal" evidence="7">
    <location>
        <begin position="5"/>
        <end position="92"/>
    </location>
</feature>
<dbReference type="InterPro" id="IPR032675">
    <property type="entry name" value="LRR_dom_sf"/>
</dbReference>
<evidence type="ECO:0000256" key="1">
    <source>
        <dbReference type="ARBA" id="ARBA00022614"/>
    </source>
</evidence>
<dbReference type="Pfam" id="PF23559">
    <property type="entry name" value="WHD_DRP"/>
    <property type="match status" value="1"/>
</dbReference>
<dbReference type="Gene3D" id="3.80.10.10">
    <property type="entry name" value="Ribonuclease Inhibitor"/>
    <property type="match status" value="2"/>
</dbReference>
<dbReference type="PANTHER" id="PTHR36766">
    <property type="entry name" value="PLANT BROAD-SPECTRUM MILDEW RESISTANCE PROTEIN RPW8"/>
    <property type="match status" value="1"/>
</dbReference>
<dbReference type="InterPro" id="IPR036388">
    <property type="entry name" value="WH-like_DNA-bd_sf"/>
</dbReference>
<dbReference type="Gene3D" id="3.40.50.300">
    <property type="entry name" value="P-loop containing nucleotide triphosphate hydrolases"/>
    <property type="match status" value="1"/>
</dbReference>
<dbReference type="FunFam" id="3.40.50.300:FF:001091">
    <property type="entry name" value="Probable disease resistance protein At1g61300"/>
    <property type="match status" value="1"/>
</dbReference>
<keyword evidence="3" id="KW-0547">Nucleotide-binding</keyword>
<dbReference type="Gene3D" id="1.20.5.4130">
    <property type="match status" value="1"/>
</dbReference>
<reference evidence="10 11" key="2">
    <citation type="journal article" date="2017" name="Front. Plant Sci.">
        <title>Gene Classification and Mining of Molecular Markers Useful in Red Clover (Trifolium pratense) Breeding.</title>
        <authorList>
            <person name="Istvanek J."/>
            <person name="Dluhosova J."/>
            <person name="Dluhos P."/>
            <person name="Patkova L."/>
            <person name="Nedelnik J."/>
            <person name="Repkova J."/>
        </authorList>
    </citation>
    <scope>NUCLEOTIDE SEQUENCE [LARGE SCALE GENOMIC DNA]</scope>
    <source>
        <strain evidence="11">cv. Tatra</strain>
        <tissue evidence="10">Young leaves</tissue>
    </source>
</reference>
<dbReference type="InterPro" id="IPR027417">
    <property type="entry name" value="P-loop_NTPase"/>
</dbReference>
<dbReference type="GO" id="GO:0006952">
    <property type="term" value="P:defense response"/>
    <property type="evidence" value="ECO:0007669"/>
    <property type="project" value="UniProtKB-KW"/>
</dbReference>
<dbReference type="Pfam" id="PF18052">
    <property type="entry name" value="Rx_N"/>
    <property type="match status" value="1"/>
</dbReference>
<organism evidence="10 11">
    <name type="scientific">Trifolium pratense</name>
    <name type="common">Red clover</name>
    <dbReference type="NCBI Taxonomy" id="57577"/>
    <lineage>
        <taxon>Eukaryota</taxon>
        <taxon>Viridiplantae</taxon>
        <taxon>Streptophyta</taxon>
        <taxon>Embryophyta</taxon>
        <taxon>Tracheophyta</taxon>
        <taxon>Spermatophyta</taxon>
        <taxon>Magnoliopsida</taxon>
        <taxon>eudicotyledons</taxon>
        <taxon>Gunneridae</taxon>
        <taxon>Pentapetalae</taxon>
        <taxon>rosids</taxon>
        <taxon>fabids</taxon>
        <taxon>Fabales</taxon>
        <taxon>Fabaceae</taxon>
        <taxon>Papilionoideae</taxon>
        <taxon>50 kb inversion clade</taxon>
        <taxon>NPAAA clade</taxon>
        <taxon>Hologalegina</taxon>
        <taxon>IRL clade</taxon>
        <taxon>Trifolieae</taxon>
        <taxon>Trifolium</taxon>
    </lineage>
</organism>
<dbReference type="Gene3D" id="1.10.8.430">
    <property type="entry name" value="Helical domain of apoptotic protease-activating factors"/>
    <property type="match status" value="1"/>
</dbReference>
<dbReference type="CDD" id="cd14798">
    <property type="entry name" value="RX-CC_like"/>
    <property type="match status" value="1"/>
</dbReference>
<evidence type="ECO:0000256" key="4">
    <source>
        <dbReference type="ARBA" id="ARBA00022821"/>
    </source>
</evidence>
<dbReference type="STRING" id="57577.A0A2K3PBV7"/>
<dbReference type="PANTHER" id="PTHR36766:SF42">
    <property type="entry name" value="NB-ARC DOMAIN DISEASE RESISTANCE PROTEIN"/>
    <property type="match status" value="1"/>
</dbReference>
<dbReference type="FunFam" id="1.10.10.10:FF:000322">
    <property type="entry name" value="Probable disease resistance protein At1g63360"/>
    <property type="match status" value="1"/>
</dbReference>
<reference evidence="10 11" key="1">
    <citation type="journal article" date="2014" name="Am. J. Bot.">
        <title>Genome assembly and annotation for red clover (Trifolium pratense; Fabaceae).</title>
        <authorList>
            <person name="Istvanek J."/>
            <person name="Jaros M."/>
            <person name="Krenek A."/>
            <person name="Repkova J."/>
        </authorList>
    </citation>
    <scope>NUCLEOTIDE SEQUENCE [LARGE SCALE GENOMIC DNA]</scope>
    <source>
        <strain evidence="11">cv. Tatra</strain>
        <tissue evidence="10">Young leaves</tissue>
    </source>
</reference>
<dbReference type="PRINTS" id="PR00364">
    <property type="entry name" value="DISEASERSIST"/>
</dbReference>
<dbReference type="AlphaFoldDB" id="A0A2K3PBV7"/>
<dbReference type="Proteomes" id="UP000236291">
    <property type="component" value="Unassembled WGS sequence"/>
</dbReference>
<feature type="domain" description="R13L1/DRL21-like LRR repeat region" evidence="9">
    <location>
        <begin position="677"/>
        <end position="802"/>
    </location>
</feature>
<keyword evidence="1" id="KW-0433">Leucine-rich repeat</keyword>
<dbReference type="InterPro" id="IPR058922">
    <property type="entry name" value="WHD_DRP"/>
</dbReference>
<proteinExistence type="predicted"/>
<keyword evidence="4" id="KW-0611">Plant defense</keyword>
<dbReference type="EMBL" id="ASHM01005541">
    <property type="protein sequence ID" value="PNY12771.1"/>
    <property type="molecule type" value="Genomic_DNA"/>
</dbReference>
<evidence type="ECO:0000256" key="2">
    <source>
        <dbReference type="ARBA" id="ARBA00022737"/>
    </source>
</evidence>
<feature type="domain" description="NB-ARC" evidence="6">
    <location>
        <begin position="171"/>
        <end position="341"/>
    </location>
</feature>
<comment type="caution">
    <text evidence="10">The sequence shown here is derived from an EMBL/GenBank/DDBJ whole genome shotgun (WGS) entry which is preliminary data.</text>
</comment>
<sequence length="1119" mass="127262">MAEAVVEFVLKNLTSLIANKLGLFLGFDKDFTSIASLLTTIKATLEDAEEKQFSNIAIKDWLQKLKDAAHVLDDILDECATEAFEYKRVNCGQSENVQTSFLSSFHPKHVAFRYKIAKKMKKIRERLDEISEEKSKFHLVETDRKRRNGVIDWRETTSIVTQPQVYGRDGDKDKIVDFLVSDASESEDLSVYPLTGIGGLGKTTLAQLIFNHKRIVDHFELRIWVCVSEDFSLKRMTKAMIGSISGNSYDCEDLDLEPLQRRLQELLRGKRYLLVLDDLWDEEQENWQKLKSVLSCGRKGASILVTTRLSKVAEIMGTVPPHELSMMSDEDCWELFKNRAFGPTEVESTKLVEIGKEILKKCRGVPLAAITLGSLLRFKREEKEWLHVKESKLWTLQGENSVMQALRLSYLYLPVKLRQCFTFCAIFPKDEEISKKLIIELWVANGFISSNEMLEAEDIGDEVWNELYWSSLFQDIQTDKFGKVMYFKMHDLVHDLAQSFGEETCCSTYNKGIVNMHARTRHFSIYEQHTSDENNSIQLHHANSLKTYIELKSSDTKQLSPQVLKCYSLRVLSSKRLKNLSTLIGRLKYLRYLDISHGSFKTLPQSLCRLCNLQVLKLDYCYHLKSLPDSLTCLKALQQLSLRYCYSLSSLPPHIGKLTFLRTLGIYVVGKKIGYLLEELGQLNLKGELHIKHLERVKSVAQAKEANMSSKHLNQLRLSWGRNEGSQLQENVEKILEVLQPHTQQLDFLGVGGYTGTYFPQWMSSPSLKGLTSLQLADCKSCLHLPQLGKLASLKNLKISNMSHVIYLRDESYNGGVGGLMALEALVLENLPNLIRLSREDGENMFPALSLLQITECPNLSGFPCLPSLKELYIEGKYNQDLLTSIHKLGSLETLRFLKNEELTCFPDEILVNLGSLKTLGFHHHSKLEILPNEIINLHALQILYIGNCDSIESLTDEVLKGLCSLKVLHIVKCHKLNLSEGFQYLTCLEILTISSCPEVESLHEALQHMTSLQCIILSDLPKLESLPDWLGNLSLLQTLRISLCPNLSCLPASIQCLSSLKLLCIECCPRVEKRCQKEIGEDWSKIAHVQHIEVRSKKVVHGDRYYGAGEVFLGHCSL</sequence>
<evidence type="ECO:0000256" key="3">
    <source>
        <dbReference type="ARBA" id="ARBA00022741"/>
    </source>
</evidence>
<protein>
    <submittedName>
        <fullName evidence="10">Disease resistance protein rga3-like</fullName>
    </submittedName>
</protein>
<dbReference type="Pfam" id="PF00931">
    <property type="entry name" value="NB-ARC"/>
    <property type="match status" value="1"/>
</dbReference>
<dbReference type="GO" id="GO:0051707">
    <property type="term" value="P:response to other organism"/>
    <property type="evidence" value="ECO:0007669"/>
    <property type="project" value="UniProtKB-ARBA"/>
</dbReference>
<dbReference type="Pfam" id="PF25019">
    <property type="entry name" value="LRR_R13L1-DRL21"/>
    <property type="match status" value="1"/>
</dbReference>
<evidence type="ECO:0000259" key="6">
    <source>
        <dbReference type="Pfam" id="PF00931"/>
    </source>
</evidence>
<evidence type="ECO:0000259" key="7">
    <source>
        <dbReference type="Pfam" id="PF18052"/>
    </source>
</evidence>
<feature type="domain" description="Disease resistance protein winged helix" evidence="8">
    <location>
        <begin position="426"/>
        <end position="497"/>
    </location>
</feature>